<feature type="region of interest" description="Disordered" evidence="2">
    <location>
        <begin position="201"/>
        <end position="254"/>
    </location>
</feature>
<dbReference type="Pfam" id="PF21054">
    <property type="entry name" value="RUBC_PIKBD"/>
    <property type="match status" value="1"/>
</dbReference>
<dbReference type="AlphaFoldDB" id="A0A0B7AW42"/>
<feature type="compositionally biased region" description="Acidic residues" evidence="2">
    <location>
        <begin position="439"/>
        <end position="450"/>
    </location>
</feature>
<organism evidence="4">
    <name type="scientific">Arion vulgaris</name>
    <dbReference type="NCBI Taxonomy" id="1028688"/>
    <lineage>
        <taxon>Eukaryota</taxon>
        <taxon>Metazoa</taxon>
        <taxon>Spiralia</taxon>
        <taxon>Lophotrochozoa</taxon>
        <taxon>Mollusca</taxon>
        <taxon>Gastropoda</taxon>
        <taxon>Heterobranchia</taxon>
        <taxon>Euthyneura</taxon>
        <taxon>Panpulmonata</taxon>
        <taxon>Eupulmonata</taxon>
        <taxon>Stylommatophora</taxon>
        <taxon>Helicina</taxon>
        <taxon>Arionoidea</taxon>
        <taxon>Arionidae</taxon>
        <taxon>Arion</taxon>
    </lineage>
</organism>
<feature type="compositionally biased region" description="Polar residues" evidence="2">
    <location>
        <begin position="113"/>
        <end position="122"/>
    </location>
</feature>
<feature type="domain" description="Rubicon Homology" evidence="3">
    <location>
        <begin position="617"/>
        <end position="818"/>
    </location>
</feature>
<feature type="region of interest" description="Disordered" evidence="2">
    <location>
        <begin position="98"/>
        <end position="128"/>
    </location>
</feature>
<gene>
    <name evidence="4" type="primary">ORF141544</name>
</gene>
<evidence type="ECO:0000256" key="2">
    <source>
        <dbReference type="SAM" id="MobiDB-lite"/>
    </source>
</evidence>
<name>A0A0B7AW42_9EUPU</name>
<dbReference type="InterPro" id="IPR052428">
    <property type="entry name" value="Autophagy_HostDef_Reg"/>
</dbReference>
<dbReference type="GO" id="GO:0006914">
    <property type="term" value="P:autophagy"/>
    <property type="evidence" value="ECO:0007669"/>
    <property type="project" value="UniProtKB-KW"/>
</dbReference>
<dbReference type="InterPro" id="IPR048569">
    <property type="entry name" value="RUBC_PIKBD"/>
</dbReference>
<evidence type="ECO:0000313" key="4">
    <source>
        <dbReference type="EMBL" id="CEK84246.1"/>
    </source>
</evidence>
<protein>
    <recommendedName>
        <fullName evidence="3">Rubicon Homology domain-containing protein</fullName>
    </recommendedName>
</protein>
<proteinExistence type="predicted"/>
<reference evidence="4" key="1">
    <citation type="submission" date="2014-12" db="EMBL/GenBank/DDBJ databases">
        <title>Insight into the proteome of Arion vulgaris.</title>
        <authorList>
            <person name="Aradska J."/>
            <person name="Bulat T."/>
            <person name="Smidak R."/>
            <person name="Sarate P."/>
            <person name="Gangsoo J."/>
            <person name="Sialana F."/>
            <person name="Bilban M."/>
            <person name="Lubec G."/>
        </authorList>
    </citation>
    <scope>NUCLEOTIDE SEQUENCE</scope>
    <source>
        <tissue evidence="4">Skin</tissue>
    </source>
</reference>
<dbReference type="EMBL" id="HACG01037381">
    <property type="protein sequence ID" value="CEK84246.1"/>
    <property type="molecule type" value="Transcribed_RNA"/>
</dbReference>
<feature type="compositionally biased region" description="Low complexity" evidence="2">
    <location>
        <begin position="274"/>
        <end position="288"/>
    </location>
</feature>
<keyword evidence="1" id="KW-0072">Autophagy</keyword>
<evidence type="ECO:0000259" key="3">
    <source>
        <dbReference type="SMART" id="SM01175"/>
    </source>
</evidence>
<dbReference type="Pfam" id="PF13901">
    <property type="entry name" value="RH_dom"/>
    <property type="match status" value="1"/>
</dbReference>
<dbReference type="PANTHER" id="PTHR45971">
    <property type="entry name" value="PHOX (PX) DOMAIN-CONTAINING PROTEIN"/>
    <property type="match status" value="1"/>
</dbReference>
<feature type="region of interest" description="Disordered" evidence="2">
    <location>
        <begin position="269"/>
        <end position="316"/>
    </location>
</feature>
<dbReference type="PANTHER" id="PTHR45971:SF1">
    <property type="entry name" value="RUBICON, ISOFORM A"/>
    <property type="match status" value="1"/>
</dbReference>
<accession>A0A0B7AW42</accession>
<dbReference type="GO" id="GO:1901981">
    <property type="term" value="F:phosphatidylinositol phosphate binding"/>
    <property type="evidence" value="ECO:0007669"/>
    <property type="project" value="TreeGrafter"/>
</dbReference>
<dbReference type="InterPro" id="IPR025258">
    <property type="entry name" value="RH_dom"/>
</dbReference>
<evidence type="ECO:0000256" key="1">
    <source>
        <dbReference type="ARBA" id="ARBA00023006"/>
    </source>
</evidence>
<feature type="compositionally biased region" description="Polar residues" evidence="2">
    <location>
        <begin position="209"/>
        <end position="231"/>
    </location>
</feature>
<feature type="compositionally biased region" description="Polar residues" evidence="2">
    <location>
        <begin position="414"/>
        <end position="432"/>
    </location>
</feature>
<sequence length="860" mass="95971">MGLEYPIINVQRHRDSETPDPKKNSVVNIIDPSIESALNVNDIAVEPSLYVNISGNSNSALDDVINSPVSCQSVPSSSVSKTEISIKILPETQQLPRNLSYPSVHSDKESLEKSNVVSLPSSEKQKPKIFTARSDPSISMSDPLLSNTLPPNLHYSYVENPSPGPYSPIRPWVDVDLYQESMSSPGSSPLTRSLSGALKSSGNVYIPQTPVQGTSDPNPATSSGNIHSSGVSKLPTSNHPPPPSTPSSRKLGHKRWVSDTSTIRVDQFHQADVSDQPSSSTSAISQNSIVRQQNGQARRRASEFEPPSYQGTLTKPTEGQSLMSYLTSQDFNTCANLEKENAHFRICEALIEAFESMKFNRMLKRQETGKSKSSSGSSSDEEIQELRQRIRIRKREKMMAKGRPFPSLSDEQTDTATNSQTASSTVSSKNDFSSLSGDSETDEEEEDEGNIDLTMSSDSQGNLTAIRSSGLNLSMASLYSDAELQRSNQQIEKNSSYDESMNPGSAEFIAISLLRKFSEKHLPKASELKWLVSEGDAPQRLLPLPLSTPVSPDDAENADLSVNRTRLRGNLEWAPPRAQIIFSVHIPEKRAAVMNRQNFRCAGCGMKVDPAFMKRYRYCEYLGKYFCQCCHTGETSIIPGRVIEKWDFSRYPIANFSYTLLEKMWQEPLFHVDTINPTLYKRVRGLESIRESRQQLIHLHSLLAVCKRDSMLIKEMQKMPSHWISNDDAYSMDDFAQVRSGAMLNYLKSFTSLAVVHVSDCQLCQGLGFICGMCQDQQVIFPFQLENVIKCPVCQSCYHKDCFIPGKCPKCIRLEARLFSDLASHLQPLRCRLLKMKGKLLSVLRRKFSSQHSLAVKNEK</sequence>
<feature type="region of interest" description="Disordered" evidence="2">
    <location>
        <begin position="365"/>
        <end position="462"/>
    </location>
</feature>
<dbReference type="SMART" id="SM01175">
    <property type="entry name" value="DUF4206"/>
    <property type="match status" value="1"/>
</dbReference>
<feature type="compositionally biased region" description="Polar residues" evidence="2">
    <location>
        <begin position="453"/>
        <end position="462"/>
    </location>
</feature>